<gene>
    <name evidence="4" type="ordered locus">Tbis_3383</name>
</gene>
<dbReference type="EMBL" id="CP001874">
    <property type="protein sequence ID" value="ADG90073.1"/>
    <property type="molecule type" value="Genomic_DNA"/>
</dbReference>
<reference evidence="4 5" key="1">
    <citation type="submission" date="2010-01" db="EMBL/GenBank/DDBJ databases">
        <title>The complete genome of Thermobispora bispora DSM 43833.</title>
        <authorList>
            <consortium name="US DOE Joint Genome Institute (JGI-PGF)"/>
            <person name="Lucas S."/>
            <person name="Copeland A."/>
            <person name="Lapidus A."/>
            <person name="Glavina del Rio T."/>
            <person name="Dalin E."/>
            <person name="Tice H."/>
            <person name="Bruce D."/>
            <person name="Goodwin L."/>
            <person name="Pitluck S."/>
            <person name="Kyrpides N."/>
            <person name="Mavromatis K."/>
            <person name="Ivanova N."/>
            <person name="Mikhailova N."/>
            <person name="Chertkov O."/>
            <person name="Brettin T."/>
            <person name="Detter J.C."/>
            <person name="Han C."/>
            <person name="Larimer F."/>
            <person name="Land M."/>
            <person name="Hauser L."/>
            <person name="Markowitz V."/>
            <person name="Cheng J.-F."/>
            <person name="Hugenholtz P."/>
            <person name="Woyke T."/>
            <person name="Wu D."/>
            <person name="Jando M."/>
            <person name="Schneider S."/>
            <person name="Klenk H.-P."/>
            <person name="Eisen J.A."/>
        </authorList>
    </citation>
    <scope>NUCLEOTIDE SEQUENCE [LARGE SCALE GENOMIC DNA]</scope>
    <source>
        <strain evidence="5">ATCC 19993 / DSM 43833 / CBS 139.67 / JCM 10125 / KCTC 9307 / NBRC 14880 / R51</strain>
    </source>
</reference>
<proteinExistence type="inferred from homology"/>
<dbReference type="Proteomes" id="UP000006640">
    <property type="component" value="Chromosome"/>
</dbReference>
<dbReference type="PANTHER" id="PTHR36852:SF1">
    <property type="entry name" value="PROTEIN GVPL 2"/>
    <property type="match status" value="1"/>
</dbReference>
<dbReference type="RefSeq" id="WP_013133606.1">
    <property type="nucleotide sequence ID" value="NC_014165.1"/>
</dbReference>
<evidence type="ECO:0000256" key="1">
    <source>
        <dbReference type="ARBA" id="ARBA00022987"/>
    </source>
</evidence>
<protein>
    <submittedName>
        <fullName evidence="4">Gas vesicle synthesis GvpLGvpF</fullName>
    </submittedName>
</protein>
<dbReference type="OrthoDB" id="3867411at2"/>
<dbReference type="AlphaFoldDB" id="D6Y9P2"/>
<evidence type="ECO:0000256" key="3">
    <source>
        <dbReference type="ARBA" id="ARBA00035643"/>
    </source>
</evidence>
<dbReference type="STRING" id="469371.Tbis_3383"/>
<organism evidence="4 5">
    <name type="scientific">Thermobispora bispora (strain ATCC 19993 / DSM 43833 / CBS 139.67 / JCM 10125 / KCTC 9307 / NBRC 14880 / R51)</name>
    <dbReference type="NCBI Taxonomy" id="469371"/>
    <lineage>
        <taxon>Bacteria</taxon>
        <taxon>Bacillati</taxon>
        <taxon>Actinomycetota</taxon>
        <taxon>Actinomycetes</taxon>
        <taxon>Streptosporangiales</taxon>
        <taxon>Streptosporangiaceae</taxon>
        <taxon>Thermobispora</taxon>
    </lineage>
</organism>
<sequence length="270" mass="29356">MSGSTHTTERGTGRAAEAAPPATDRFACYVYGIVPEDVEVSPGTVGVGEPAGQVTLVRHGEIAALVSPVDVDRPLGRASDLVAHERLLDGAAAEVPVLPFRFGAVLTSPEAVVEELLAPHHDQFAAALRQLEGKAQHVLKARYAERPVLLEILRENAEARRLRDRIRDLPEDATRTERIRLGELITQAIEAKREADTQAVLDRFASCTVAANVRDPSHERDAAHVAFLVEHAKADEFAEAVEELSDEWADRVEVRVLGPMAPYDFVVAEG</sequence>
<comment type="subcellular location">
    <subcellularLocation>
        <location evidence="2">Gas vesicle</location>
    </subcellularLocation>
</comment>
<dbReference type="GO" id="GO:0031412">
    <property type="term" value="P:gas vesicle organization"/>
    <property type="evidence" value="ECO:0007669"/>
    <property type="project" value="InterPro"/>
</dbReference>
<keyword evidence="1" id="KW-0304">Gas vesicle</keyword>
<dbReference type="HOGENOM" id="CLU_065736_3_1_11"/>
<evidence type="ECO:0000313" key="4">
    <source>
        <dbReference type="EMBL" id="ADG90073.1"/>
    </source>
</evidence>
<dbReference type="InterPro" id="IPR009430">
    <property type="entry name" value="GvpL/GvpF"/>
</dbReference>
<dbReference type="eggNOG" id="COG2214">
    <property type="taxonomic scope" value="Bacteria"/>
</dbReference>
<evidence type="ECO:0000313" key="5">
    <source>
        <dbReference type="Proteomes" id="UP000006640"/>
    </source>
</evidence>
<keyword evidence="5" id="KW-1185">Reference proteome</keyword>
<dbReference type="GO" id="GO:0031411">
    <property type="term" value="C:gas vesicle"/>
    <property type="evidence" value="ECO:0007669"/>
    <property type="project" value="UniProtKB-SubCell"/>
</dbReference>
<comment type="similarity">
    <text evidence="3">Belongs to the gas vesicle GvpF/GvpL family.</text>
</comment>
<dbReference type="PANTHER" id="PTHR36852">
    <property type="entry name" value="PROTEIN GVPL 2"/>
    <property type="match status" value="1"/>
</dbReference>
<dbReference type="KEGG" id="tbi:Tbis_3383"/>
<evidence type="ECO:0000256" key="2">
    <source>
        <dbReference type="ARBA" id="ARBA00035108"/>
    </source>
</evidence>
<name>D6Y9P2_THEBD</name>
<dbReference type="Pfam" id="PF06386">
    <property type="entry name" value="GvpL_GvpF"/>
    <property type="match status" value="1"/>
</dbReference>
<accession>D6Y9P2</accession>